<keyword evidence="2" id="KW-1185">Reference proteome</keyword>
<dbReference type="AlphaFoldDB" id="A0A8S3Y9L4"/>
<evidence type="ECO:0000313" key="2">
    <source>
        <dbReference type="Proteomes" id="UP000691718"/>
    </source>
</evidence>
<accession>A0A8S3Y9L4</accession>
<dbReference type="Proteomes" id="UP000691718">
    <property type="component" value="Unassembled WGS sequence"/>
</dbReference>
<reference evidence="1" key="1">
    <citation type="submission" date="2021-04" db="EMBL/GenBank/DDBJ databases">
        <authorList>
            <person name="Tunstrom K."/>
        </authorList>
    </citation>
    <scope>NUCLEOTIDE SEQUENCE</scope>
</reference>
<proteinExistence type="predicted"/>
<gene>
    <name evidence="1" type="ORF">PAPOLLO_LOCUS27746</name>
</gene>
<evidence type="ECO:0000313" key="1">
    <source>
        <dbReference type="EMBL" id="CAG5058841.1"/>
    </source>
</evidence>
<comment type="caution">
    <text evidence="1">The sequence shown here is derived from an EMBL/GenBank/DDBJ whole genome shotgun (WGS) entry which is preliminary data.</text>
</comment>
<sequence>MKLEATSFPPCFRELKQHMKRSTYIAQIWCNAYKQIPSTLLPISYGWIFNDGRYDFDWFHGEECPQKVSDITEPDEESGEEIDDVIEANPAVTAVQPATREELTIGSLKGDNWRIGLMNLSHMTHGARLTGAPPHAPCLTKRRKRPYGREHVIKPDTEEVGIRDEPLYDIGPHPTLVPERDRYCQKFDYAGFIPLLNQTNEQLRGDPRLHERLSLSIDCNSAGTHTRIEVAPSGSFGNVEAAIHNVYECYISPYVTSARVIASQQQDAAYQPLPDGLIPGNLVPNPNLLGFEPIDPNNNGSQARLAGINFVSDDTLEGRYRVSPLLQTRVYTIFAEMKDRFKMLEIRSENNPQGLNVTNKIQKKTVAANLTFVETIRPVNDANVPLYERTVNVLSFGAQGSAVANQSNIEVLHRRRSDQRNQPARGLCFTTAAGQAPGGWVATINNNFHMEGVFAPVLHFDYPQSRIVEFSSRGPAGSRMFITK</sequence>
<dbReference type="OrthoDB" id="6430887at2759"/>
<name>A0A8S3Y9L4_PARAO</name>
<protein>
    <submittedName>
        <fullName evidence="1">(apollo) hypothetical protein</fullName>
    </submittedName>
</protein>
<organism evidence="1 2">
    <name type="scientific">Parnassius apollo</name>
    <name type="common">Apollo butterfly</name>
    <name type="synonym">Papilio apollo</name>
    <dbReference type="NCBI Taxonomy" id="110799"/>
    <lineage>
        <taxon>Eukaryota</taxon>
        <taxon>Metazoa</taxon>
        <taxon>Ecdysozoa</taxon>
        <taxon>Arthropoda</taxon>
        <taxon>Hexapoda</taxon>
        <taxon>Insecta</taxon>
        <taxon>Pterygota</taxon>
        <taxon>Neoptera</taxon>
        <taxon>Endopterygota</taxon>
        <taxon>Lepidoptera</taxon>
        <taxon>Glossata</taxon>
        <taxon>Ditrysia</taxon>
        <taxon>Papilionoidea</taxon>
        <taxon>Papilionidae</taxon>
        <taxon>Parnassiinae</taxon>
        <taxon>Parnassini</taxon>
        <taxon>Parnassius</taxon>
        <taxon>Parnassius</taxon>
    </lineage>
</organism>
<dbReference type="EMBL" id="CAJQZP010001686">
    <property type="protein sequence ID" value="CAG5058841.1"/>
    <property type="molecule type" value="Genomic_DNA"/>
</dbReference>